<evidence type="ECO:0008006" key="4">
    <source>
        <dbReference type="Google" id="ProtNLM"/>
    </source>
</evidence>
<dbReference type="GO" id="GO:0005768">
    <property type="term" value="C:endosome"/>
    <property type="evidence" value="ECO:0007669"/>
    <property type="project" value="TreeGrafter"/>
</dbReference>
<evidence type="ECO:0000313" key="2">
    <source>
        <dbReference type="EMBL" id="GMH59954.1"/>
    </source>
</evidence>
<sequence>MLSKDESQIDAFRRDNRPSTAPLTINLIKRCLKGRGGRKELELLEYVAEEVQGGLEKEKKRAEDDLVDGVRVGLTGREECGVMGRVTQVLFRWEELEGMLEAMVGESGSAEEAWDVYGITDRKLFEDDRGGGLERMGVQDDSMGFCDDLYLINKITCSLALFVISYERAVGDGEGEGMGLGVVDFLDGEVRDEMEAFVEGRKGDLLAEDNLCGGTLLRIASRGSAIIAELLRLSSNIPPVFTQSSSTSSSSASSAAKAGVTSSDEGSEYSGLLFEFDYFKRPEDYESTVNKTDSLSGAEDAFQQTFSPILNRFYTLFSSIVTYHTDLNSFLSDLSSGYYIQYTLDNLLQDVEGRQLLIETVYLYGSMLLLMEKHIPGPVRERIIVAHYRYTEGGEGALEDVDKVCKLCRSTNYTPGTPKPKKYESRLFKRLPLPPDFCKSILSRLLLDDVYLRSSAFPDPSHRSVRLFPQGSMVYVVLYFCTDLMRDDERGMREVVDRFFNDNWIISLYMGMTVDLSLEWASYPAAIKALLPTLAPKNVKLLSNDNADLFKRCMSDLKVLLTEGQVTPQYVLDNTDDILNAVRRCNVALKWRLCHRRTQDPKLKGIIDPSVPEAQVIKLLLRSAELEMKVKTIFKALLDGKQEKWDKCKEGVTGRMKELSDYFTGEKALTRVERDEGLIKWFAGLANEIGSLDINEHTVTGRKIQHCIQALEDVEQFEVIDRDLSIKAFLKDARDGLFQMVRAVNIKSSVLQILETSTDLSYAWAILPDYIPQLHALIKEDARTTVLLRSLFLKMSSMLDVPVLRIIQCSSPDALSVAEYYSNELVGYVRRVMEVIPVSVFKILTNIVVIKERRLKPLPVKLEVDLTKDYAQMDERYELAKLTHQVSVFTEGILAMEKTLLGIIQVDPRAILEDGLRKELVRQIAHAMDKVLTFTSNATPSETHNACVKAFSALSNRVNGYKLAIEYIQDYVDIAGLELWGGEMQRLMGYYSEQEANKYLQKKIFDSQSRYQSRAIPIPRFPPPANDSNINFMGRAVSALLRMTDASTTIYSPECGGWFLRDGTEVMGISIISLLRTSISIPGLLGVDSLLSFRIVNELRQFLKFYDTKVKGYGVLLEQIRDGLFPEWKNIEDNGRLYNAAMKKLEAIMLPILISLRRIGQAQLMRKVYITTDPLEGLPVVLLVFITTYLSKLEYDPAFGSLRRTKTSYPLDGWPLVTGVATLLKQFHPSYATSVLAYLGQFVRSTVSSILKFQGSSSSKATQVADLPKEVVNCIVFMVQLAQTMRIEEATLYECIPRYLVETIGNDKKQ</sequence>
<dbReference type="PANTHER" id="PTHR15691">
    <property type="entry name" value="WASH COMPLEX SUBUNIT 5"/>
    <property type="match status" value="1"/>
</dbReference>
<gene>
    <name evidence="2" type="ORF">TrRE_jg3520</name>
</gene>
<dbReference type="GO" id="GO:0071203">
    <property type="term" value="C:WASH complex"/>
    <property type="evidence" value="ECO:0007669"/>
    <property type="project" value="InterPro"/>
</dbReference>
<dbReference type="OrthoDB" id="565118at2759"/>
<comment type="similarity">
    <text evidence="1">Belongs to the strumpellin family.</text>
</comment>
<accession>A0A9W6ZSQ0</accession>
<dbReference type="GO" id="GO:0030041">
    <property type="term" value="P:actin filament polymerization"/>
    <property type="evidence" value="ECO:0007669"/>
    <property type="project" value="TreeGrafter"/>
</dbReference>
<reference evidence="2" key="1">
    <citation type="submission" date="2022-07" db="EMBL/GenBank/DDBJ databases">
        <title>Genome analysis of Parmales, a sister group of diatoms, reveals the evolutionary specialization of diatoms from phago-mixotrophs to photoautotrophs.</title>
        <authorList>
            <person name="Ban H."/>
            <person name="Sato S."/>
            <person name="Yoshikawa S."/>
            <person name="Kazumasa Y."/>
            <person name="Nakamura Y."/>
            <person name="Ichinomiya M."/>
            <person name="Saitoh K."/>
            <person name="Sato N."/>
            <person name="Blanc-Mathieu R."/>
            <person name="Endo H."/>
            <person name="Kuwata A."/>
            <person name="Ogata H."/>
        </authorList>
    </citation>
    <scope>NUCLEOTIDE SEQUENCE</scope>
</reference>
<evidence type="ECO:0000313" key="3">
    <source>
        <dbReference type="Proteomes" id="UP001165082"/>
    </source>
</evidence>
<comment type="caution">
    <text evidence="2">The sequence shown here is derived from an EMBL/GenBank/DDBJ whole genome shotgun (WGS) entry which is preliminary data.</text>
</comment>
<evidence type="ECO:0000256" key="1">
    <source>
        <dbReference type="ARBA" id="ARBA00006224"/>
    </source>
</evidence>
<proteinExistence type="inferred from homology"/>
<protein>
    <recommendedName>
        <fullName evidence="4">Strumpellin</fullName>
    </recommendedName>
</protein>
<dbReference type="GO" id="GO:0051125">
    <property type="term" value="P:regulation of actin nucleation"/>
    <property type="evidence" value="ECO:0007669"/>
    <property type="project" value="TreeGrafter"/>
</dbReference>
<organism evidence="2 3">
    <name type="scientific">Triparma retinervis</name>
    <dbReference type="NCBI Taxonomy" id="2557542"/>
    <lineage>
        <taxon>Eukaryota</taxon>
        <taxon>Sar</taxon>
        <taxon>Stramenopiles</taxon>
        <taxon>Ochrophyta</taxon>
        <taxon>Bolidophyceae</taxon>
        <taxon>Parmales</taxon>
        <taxon>Triparmaceae</taxon>
        <taxon>Triparma</taxon>
    </lineage>
</organism>
<dbReference type="GO" id="GO:0007032">
    <property type="term" value="P:endosome organization"/>
    <property type="evidence" value="ECO:0007669"/>
    <property type="project" value="TreeGrafter"/>
</dbReference>
<dbReference type="EMBL" id="BRXZ01001010">
    <property type="protein sequence ID" value="GMH59954.1"/>
    <property type="molecule type" value="Genomic_DNA"/>
</dbReference>
<dbReference type="InterPro" id="IPR019393">
    <property type="entry name" value="WASH_strumpellin"/>
</dbReference>
<name>A0A9W6ZSQ0_9STRA</name>
<dbReference type="PANTHER" id="PTHR15691:SF6">
    <property type="entry name" value="WASH COMPLEX SUBUNIT 5"/>
    <property type="match status" value="1"/>
</dbReference>
<dbReference type="Proteomes" id="UP001165082">
    <property type="component" value="Unassembled WGS sequence"/>
</dbReference>
<dbReference type="Pfam" id="PF10266">
    <property type="entry name" value="Strumpellin"/>
    <property type="match status" value="1"/>
</dbReference>
<dbReference type="GO" id="GO:0140285">
    <property type="term" value="P:endosome fission"/>
    <property type="evidence" value="ECO:0007669"/>
    <property type="project" value="TreeGrafter"/>
</dbReference>
<keyword evidence="3" id="KW-1185">Reference proteome</keyword>